<evidence type="ECO:0000313" key="3">
    <source>
        <dbReference type="Proteomes" id="UP001221757"/>
    </source>
</evidence>
<gene>
    <name evidence="2" type="ORF">B0H17DRAFT_1147393</name>
</gene>
<organism evidence="2 3">
    <name type="scientific">Mycena rosella</name>
    <name type="common">Pink bonnet</name>
    <name type="synonym">Agaricus rosellus</name>
    <dbReference type="NCBI Taxonomy" id="1033263"/>
    <lineage>
        <taxon>Eukaryota</taxon>
        <taxon>Fungi</taxon>
        <taxon>Dikarya</taxon>
        <taxon>Basidiomycota</taxon>
        <taxon>Agaricomycotina</taxon>
        <taxon>Agaricomycetes</taxon>
        <taxon>Agaricomycetidae</taxon>
        <taxon>Agaricales</taxon>
        <taxon>Marasmiineae</taxon>
        <taxon>Mycenaceae</taxon>
        <taxon>Mycena</taxon>
    </lineage>
</organism>
<evidence type="ECO:0000313" key="2">
    <source>
        <dbReference type="EMBL" id="KAJ7652309.1"/>
    </source>
</evidence>
<accession>A0AAD7CLP5</accession>
<comment type="caution">
    <text evidence="2">The sequence shown here is derived from an EMBL/GenBank/DDBJ whole genome shotgun (WGS) entry which is preliminary data.</text>
</comment>
<dbReference type="Proteomes" id="UP001221757">
    <property type="component" value="Unassembled WGS sequence"/>
</dbReference>
<dbReference type="EMBL" id="JARKIE010000348">
    <property type="protein sequence ID" value="KAJ7652309.1"/>
    <property type="molecule type" value="Genomic_DNA"/>
</dbReference>
<dbReference type="AlphaFoldDB" id="A0AAD7CLP5"/>
<proteinExistence type="predicted"/>
<sequence length="271" mass="30777">MAQVIAAGQAESTVHQLQKDHEDLKIEYTSLNSAMMTLQADSTQHEWKLMAHFTALANTHAQCSEIHERLIAEIMTAESAHQDCADTREQLMVRIATLENNHYDCLEIQAQLAAKIVTLETLHKDSSETHERLMEQITSHECSANDVLVPQNCIILICTSAVIMDIQTLKIHLQIVHRLVALSMKAQALESQTQFQARTTELQDNIETLKTKTEGLQNKYRESSDNFQRMKISNSWYETTAKERDRNDPATLSAVHALGMCKAELKQKHRQ</sequence>
<reference evidence="2" key="1">
    <citation type="submission" date="2023-03" db="EMBL/GenBank/DDBJ databases">
        <title>Massive genome expansion in bonnet fungi (Mycena s.s.) driven by repeated elements and novel gene families across ecological guilds.</title>
        <authorList>
            <consortium name="Lawrence Berkeley National Laboratory"/>
            <person name="Harder C.B."/>
            <person name="Miyauchi S."/>
            <person name="Viragh M."/>
            <person name="Kuo A."/>
            <person name="Thoen E."/>
            <person name="Andreopoulos B."/>
            <person name="Lu D."/>
            <person name="Skrede I."/>
            <person name="Drula E."/>
            <person name="Henrissat B."/>
            <person name="Morin E."/>
            <person name="Kohler A."/>
            <person name="Barry K."/>
            <person name="LaButti K."/>
            <person name="Morin E."/>
            <person name="Salamov A."/>
            <person name="Lipzen A."/>
            <person name="Mereny Z."/>
            <person name="Hegedus B."/>
            <person name="Baldrian P."/>
            <person name="Stursova M."/>
            <person name="Weitz H."/>
            <person name="Taylor A."/>
            <person name="Grigoriev I.V."/>
            <person name="Nagy L.G."/>
            <person name="Martin F."/>
            <person name="Kauserud H."/>
        </authorList>
    </citation>
    <scope>NUCLEOTIDE SEQUENCE</scope>
    <source>
        <strain evidence="2">CBHHK067</strain>
    </source>
</reference>
<keyword evidence="3" id="KW-1185">Reference proteome</keyword>
<evidence type="ECO:0000256" key="1">
    <source>
        <dbReference type="SAM" id="Coils"/>
    </source>
</evidence>
<protein>
    <submittedName>
        <fullName evidence="2">Uncharacterized protein</fullName>
    </submittedName>
</protein>
<name>A0AAD7CLP5_MYCRO</name>
<feature type="coiled-coil region" evidence="1">
    <location>
        <begin position="199"/>
        <end position="226"/>
    </location>
</feature>
<keyword evidence="1" id="KW-0175">Coiled coil</keyword>
<feature type="coiled-coil region" evidence="1">
    <location>
        <begin position="7"/>
        <end position="34"/>
    </location>
</feature>